<evidence type="ECO:0000313" key="2">
    <source>
        <dbReference type="Proteomes" id="UP000264002"/>
    </source>
</evidence>
<comment type="caution">
    <text evidence="1">The sequence shown here is derived from an EMBL/GenBank/DDBJ whole genome shotgun (WGS) entry which is preliminary data.</text>
</comment>
<proteinExistence type="predicted"/>
<dbReference type="EMBL" id="QUWK01000016">
    <property type="protein sequence ID" value="RFU93894.1"/>
    <property type="molecule type" value="Genomic_DNA"/>
</dbReference>
<dbReference type="Proteomes" id="UP000264002">
    <property type="component" value="Unassembled WGS sequence"/>
</dbReference>
<dbReference type="RefSeq" id="WP_117331366.1">
    <property type="nucleotide sequence ID" value="NZ_QUWK01000016.1"/>
</dbReference>
<dbReference type="Pfam" id="PF07205">
    <property type="entry name" value="DUF1413"/>
    <property type="match status" value="1"/>
</dbReference>
<accession>A0A372MDQ6</accession>
<keyword evidence="2" id="KW-1185">Reference proteome</keyword>
<protein>
    <submittedName>
        <fullName evidence="1">DUF1413 domain-containing protein</fullName>
    </submittedName>
</protein>
<organism evidence="1 2">
    <name type="scientific">Sphaerochaeta halotolerans</name>
    <dbReference type="NCBI Taxonomy" id="2293840"/>
    <lineage>
        <taxon>Bacteria</taxon>
        <taxon>Pseudomonadati</taxon>
        <taxon>Spirochaetota</taxon>
        <taxon>Spirochaetia</taxon>
        <taxon>Spirochaetales</taxon>
        <taxon>Sphaerochaetaceae</taxon>
        <taxon>Sphaerochaeta</taxon>
    </lineage>
</organism>
<reference evidence="1 2" key="2">
    <citation type="submission" date="2018-09" db="EMBL/GenBank/DDBJ databases">
        <title>Genome of Sphaerochaeta halotolerans strain 4-11.</title>
        <authorList>
            <person name="Nazina T.N."/>
            <person name="Sokolova D.S."/>
        </authorList>
    </citation>
    <scope>NUCLEOTIDE SEQUENCE [LARGE SCALE GENOMIC DNA]</scope>
    <source>
        <strain evidence="1 2">4-11</strain>
    </source>
</reference>
<sequence length="77" mass="8734">MQDINALLETALKEAKNLKPGESFLVKDLFKGYLWNRIPRGDRLLLGSLFLSHVSMHDCQITVSNKGASGQQRYQKD</sequence>
<evidence type="ECO:0000313" key="1">
    <source>
        <dbReference type="EMBL" id="RFU93894.1"/>
    </source>
</evidence>
<reference evidence="2" key="1">
    <citation type="submission" date="2018-08" db="EMBL/GenBank/DDBJ databases">
        <authorList>
            <person name="Grouzdev D.S."/>
            <person name="Krutkina M.S."/>
        </authorList>
    </citation>
    <scope>NUCLEOTIDE SEQUENCE [LARGE SCALE GENOMIC DNA]</scope>
    <source>
        <strain evidence="2">4-11</strain>
    </source>
</reference>
<name>A0A372MDQ6_9SPIR</name>
<dbReference type="AlphaFoldDB" id="A0A372MDQ6"/>
<dbReference type="InterPro" id="IPR010813">
    <property type="entry name" value="DUF1413"/>
</dbReference>
<gene>
    <name evidence="1" type="ORF">DYP60_12585</name>
</gene>